<name>A0AC34FKQ5_9BILA</name>
<evidence type="ECO:0000313" key="2">
    <source>
        <dbReference type="WBParaSite" id="ES5_v2.g17873.t1"/>
    </source>
</evidence>
<organism evidence="1 2">
    <name type="scientific">Panagrolaimus sp. ES5</name>
    <dbReference type="NCBI Taxonomy" id="591445"/>
    <lineage>
        <taxon>Eukaryota</taxon>
        <taxon>Metazoa</taxon>
        <taxon>Ecdysozoa</taxon>
        <taxon>Nematoda</taxon>
        <taxon>Chromadorea</taxon>
        <taxon>Rhabditida</taxon>
        <taxon>Tylenchina</taxon>
        <taxon>Panagrolaimomorpha</taxon>
        <taxon>Panagrolaimoidea</taxon>
        <taxon>Panagrolaimidae</taxon>
        <taxon>Panagrolaimus</taxon>
    </lineage>
</organism>
<evidence type="ECO:0000313" key="1">
    <source>
        <dbReference type="Proteomes" id="UP000887579"/>
    </source>
</evidence>
<protein>
    <submittedName>
        <fullName evidence="2">Uncharacterized protein</fullName>
    </submittedName>
</protein>
<dbReference type="Proteomes" id="UP000887579">
    <property type="component" value="Unplaced"/>
</dbReference>
<sequence length="358" mass="39440">MSASSSTTSKPSTTRSGTTFHRDSLPARDPTSSCTSDASTSRSEPATETTLDHTLTKVHSIKEIQSSTNRDPPAKITKPNPTGMLSIASLITGPYIRRSRVVNVDEIDIIAKTTYRTIVAKICLNPFFVSNLPANPAIPKNGDHQANRLLRLLNEDRDRHRMLTEAQFVNACRYAFRARCDLIYSHIGGKRLNHRIAMPRQYILPKAVADCINQYGATVVADGAFMLYPHPVETAGDDHTQTLGNIVSHDTREKFFALVKQAATEKVINEGALSSFIEGAWLLTVRDINNASVVATAETKGVRVYSQFCEWTPADGINAAVLRNGYDGVIYQGHPDLYFQSDGLPDIRSTVNRFVSLT</sequence>
<dbReference type="WBParaSite" id="ES5_v2.g17873.t1">
    <property type="protein sequence ID" value="ES5_v2.g17873.t1"/>
    <property type="gene ID" value="ES5_v2.g17873"/>
</dbReference>
<accession>A0AC34FKQ5</accession>
<reference evidence="2" key="1">
    <citation type="submission" date="2022-11" db="UniProtKB">
        <authorList>
            <consortium name="WormBaseParasite"/>
        </authorList>
    </citation>
    <scope>IDENTIFICATION</scope>
</reference>
<proteinExistence type="predicted"/>